<dbReference type="AlphaFoldDB" id="A0A5J4WBD7"/>
<reference evidence="2 3" key="1">
    <citation type="submission" date="2019-03" db="EMBL/GenBank/DDBJ databases">
        <title>Single cell metagenomics reveals metabolic interactions within the superorganism composed of flagellate Streblomastix strix and complex community of Bacteroidetes bacteria on its surface.</title>
        <authorList>
            <person name="Treitli S.C."/>
            <person name="Kolisko M."/>
            <person name="Husnik F."/>
            <person name="Keeling P."/>
            <person name="Hampl V."/>
        </authorList>
    </citation>
    <scope>NUCLEOTIDE SEQUENCE [LARGE SCALE GENOMIC DNA]</scope>
    <source>
        <strain evidence="2">ST1C</strain>
    </source>
</reference>
<accession>A0A5J4WBD7</accession>
<dbReference type="Gene3D" id="3.30.420.10">
    <property type="entry name" value="Ribonuclease H-like superfamily/Ribonuclease H"/>
    <property type="match status" value="1"/>
</dbReference>
<dbReference type="InterPro" id="IPR036397">
    <property type="entry name" value="RNaseH_sf"/>
</dbReference>
<comment type="caution">
    <text evidence="2">The sequence shown here is derived from an EMBL/GenBank/DDBJ whole genome shotgun (WGS) entry which is preliminary data.</text>
</comment>
<evidence type="ECO:0000313" key="2">
    <source>
        <dbReference type="EMBL" id="KAA6391976.1"/>
    </source>
</evidence>
<dbReference type="Proteomes" id="UP000324800">
    <property type="component" value="Unassembled WGS sequence"/>
</dbReference>
<dbReference type="InterPro" id="IPR004875">
    <property type="entry name" value="DDE_SF_endonuclease_dom"/>
</dbReference>
<protein>
    <recommendedName>
        <fullName evidence="1">DDE-1 domain-containing protein</fullName>
    </recommendedName>
</protein>
<proteinExistence type="predicted"/>
<evidence type="ECO:0000259" key="1">
    <source>
        <dbReference type="Pfam" id="PF03184"/>
    </source>
</evidence>
<gene>
    <name evidence="2" type="ORF">EZS28_012496</name>
</gene>
<feature type="domain" description="DDE-1" evidence="1">
    <location>
        <begin position="43"/>
        <end position="177"/>
    </location>
</feature>
<dbReference type="GO" id="GO:0003676">
    <property type="term" value="F:nucleic acid binding"/>
    <property type="evidence" value="ECO:0007669"/>
    <property type="project" value="InterPro"/>
</dbReference>
<name>A0A5J4WBD7_9EUKA</name>
<sequence length="254" mass="28593">MSIQIPAIQQNTNNLKHFLQGKLASIDADIQFPVDRSEPRVSTIVALTLNSEMLPPFLITSQQFEEIQFLRNIEIQNQNATIVQSNTCMMNMQLMMRWIREILILYFKNVRKKNGLPAAAVGTFLTDNASSHFTQVVRDLLQANYLLLLTLPPNSTYILQPSDVEIFGSLKLAYQQGHAGKFTSLLFIVNSFRACAITTVVQNGKLIAQFFQESIDRVIKAIQVDNAAVPIPLMNPKRLRRASKFGPLNATSKK</sequence>
<dbReference type="Pfam" id="PF03184">
    <property type="entry name" value="DDE_1"/>
    <property type="match status" value="1"/>
</dbReference>
<evidence type="ECO:0000313" key="3">
    <source>
        <dbReference type="Proteomes" id="UP000324800"/>
    </source>
</evidence>
<dbReference type="EMBL" id="SNRW01002700">
    <property type="protein sequence ID" value="KAA6391976.1"/>
    <property type="molecule type" value="Genomic_DNA"/>
</dbReference>
<organism evidence="2 3">
    <name type="scientific">Streblomastix strix</name>
    <dbReference type="NCBI Taxonomy" id="222440"/>
    <lineage>
        <taxon>Eukaryota</taxon>
        <taxon>Metamonada</taxon>
        <taxon>Preaxostyla</taxon>
        <taxon>Oxymonadida</taxon>
        <taxon>Streblomastigidae</taxon>
        <taxon>Streblomastix</taxon>
    </lineage>
</organism>